<dbReference type="Proteomes" id="UP000646911">
    <property type="component" value="Unassembled WGS sequence"/>
</dbReference>
<feature type="binding site" evidence="7">
    <location>
        <begin position="193"/>
        <end position="194"/>
    </location>
    <ligand>
        <name>substrate</name>
    </ligand>
</feature>
<keyword evidence="9" id="KW-1185">Reference proteome</keyword>
<dbReference type="InterPro" id="IPR033134">
    <property type="entry name" value="Asp/Glu_racemase_AS_2"/>
</dbReference>
<proteinExistence type="inferred from homology"/>
<evidence type="ECO:0000256" key="7">
    <source>
        <dbReference type="HAMAP-Rule" id="MF_00258"/>
    </source>
</evidence>
<comment type="pathway">
    <text evidence="7">Cell wall biogenesis; peptidoglycan biosynthesis.</text>
</comment>
<dbReference type="EMBL" id="JACOFX010000001">
    <property type="protein sequence ID" value="MBC3906001.1"/>
    <property type="molecule type" value="Genomic_DNA"/>
</dbReference>
<evidence type="ECO:0000313" key="8">
    <source>
        <dbReference type="EMBL" id="MBC3906001.1"/>
    </source>
</evidence>
<evidence type="ECO:0000256" key="1">
    <source>
        <dbReference type="ARBA" id="ARBA00001602"/>
    </source>
</evidence>
<feature type="binding site" evidence="7">
    <location>
        <begin position="80"/>
        <end position="81"/>
    </location>
    <ligand>
        <name>substrate</name>
    </ligand>
</feature>
<feature type="active site" description="Proton donor/acceptor" evidence="7">
    <location>
        <position position="79"/>
    </location>
</feature>
<feature type="binding site" evidence="7">
    <location>
        <begin position="48"/>
        <end position="49"/>
    </location>
    <ligand>
        <name>substrate</name>
    </ligand>
</feature>
<dbReference type="Gene3D" id="3.40.50.1860">
    <property type="match status" value="2"/>
</dbReference>
<evidence type="ECO:0000256" key="3">
    <source>
        <dbReference type="ARBA" id="ARBA00022960"/>
    </source>
</evidence>
<dbReference type="InterPro" id="IPR004391">
    <property type="entry name" value="Glu_race"/>
</dbReference>
<sequence>MALPKFTRSAPIGVFDSGLGGLSVLQHIRQTLPNEALIYVADSGFAPYGDKTSAEILERSIAATDFLLNKKIKALVVACNTATAAAITHLRLHYPDLIIVGIEPGLKPASRLSKTKKIGVLATLSTIQSEKYQRLSAQLSAETSVEFIPQACVGLVDQIEKAEANADQTRLLLKKYLNPLLDANVDILVLGCTHYPFVADLIPELTSAHTPDSEPIKLIDTGKAVASQIQRMLVERDLTTSTSNGDIPRIDAYTNGNPEKLKHACTHWINIPEEKLSVFSFST</sequence>
<dbReference type="GO" id="GO:0008881">
    <property type="term" value="F:glutamate racemase activity"/>
    <property type="evidence" value="ECO:0007669"/>
    <property type="project" value="UniProtKB-EC"/>
</dbReference>
<evidence type="ECO:0000313" key="9">
    <source>
        <dbReference type="Proteomes" id="UP000646911"/>
    </source>
</evidence>
<dbReference type="InterPro" id="IPR018187">
    <property type="entry name" value="Asp/Glu_racemase_AS_1"/>
</dbReference>
<keyword evidence="3 7" id="KW-0133">Cell shape</keyword>
<dbReference type="PROSITE" id="PS00923">
    <property type="entry name" value="ASP_GLU_RACEMASE_1"/>
    <property type="match status" value="1"/>
</dbReference>
<keyword evidence="4 7" id="KW-0573">Peptidoglycan synthesis</keyword>
<comment type="catalytic activity">
    <reaction evidence="1 7">
        <text>L-glutamate = D-glutamate</text>
        <dbReference type="Rhea" id="RHEA:12813"/>
        <dbReference type="ChEBI" id="CHEBI:29985"/>
        <dbReference type="ChEBI" id="CHEBI:29986"/>
        <dbReference type="EC" id="5.1.1.3"/>
    </reaction>
</comment>
<feature type="binding site" evidence="7">
    <location>
        <begin position="16"/>
        <end position="17"/>
    </location>
    <ligand>
        <name>substrate</name>
    </ligand>
</feature>
<dbReference type="InterPro" id="IPR015942">
    <property type="entry name" value="Asp/Glu/hydantoin_racemase"/>
</dbReference>
<dbReference type="NCBIfam" id="TIGR00067">
    <property type="entry name" value="glut_race"/>
    <property type="match status" value="1"/>
</dbReference>
<dbReference type="PROSITE" id="PS00924">
    <property type="entry name" value="ASP_GLU_RACEMASE_2"/>
    <property type="match status" value="1"/>
</dbReference>
<dbReference type="Pfam" id="PF01177">
    <property type="entry name" value="Asp_Glu_race"/>
    <property type="match status" value="1"/>
</dbReference>
<evidence type="ECO:0000256" key="4">
    <source>
        <dbReference type="ARBA" id="ARBA00022984"/>
    </source>
</evidence>
<dbReference type="SUPFAM" id="SSF53681">
    <property type="entry name" value="Aspartate/glutamate racemase"/>
    <property type="match status" value="2"/>
</dbReference>
<dbReference type="RefSeq" id="WP_186951259.1">
    <property type="nucleotide sequence ID" value="NZ_JACOFX010000001.1"/>
</dbReference>
<protein>
    <recommendedName>
        <fullName evidence="2 7">Glutamate racemase</fullName>
        <ecNumber evidence="2 7">5.1.1.3</ecNumber>
    </recommendedName>
</protein>
<dbReference type="EC" id="5.1.1.3" evidence="2 7"/>
<reference evidence="8 9" key="1">
    <citation type="submission" date="2020-08" db="EMBL/GenBank/DDBJ databases">
        <title>Novel species isolated from subtropical streams in China.</title>
        <authorList>
            <person name="Lu H."/>
        </authorList>
    </citation>
    <scope>NUCLEOTIDE SEQUENCE [LARGE SCALE GENOMIC DNA]</scope>
    <source>
        <strain evidence="8 9">NL8W</strain>
    </source>
</reference>
<accession>A0ABR6Z3X9</accession>
<keyword evidence="5 7" id="KW-0413">Isomerase</keyword>
<dbReference type="InterPro" id="IPR001920">
    <property type="entry name" value="Asp/Glu_race"/>
</dbReference>
<dbReference type="HAMAP" id="MF_00258">
    <property type="entry name" value="Glu_racemase"/>
    <property type="match status" value="1"/>
</dbReference>
<dbReference type="PANTHER" id="PTHR21198:SF2">
    <property type="entry name" value="GLUTAMATE RACEMASE"/>
    <property type="match status" value="1"/>
</dbReference>
<dbReference type="PANTHER" id="PTHR21198">
    <property type="entry name" value="GLUTAMATE RACEMASE"/>
    <property type="match status" value="1"/>
</dbReference>
<gene>
    <name evidence="7 8" type="primary">murI</name>
    <name evidence="8" type="ORF">H8L47_00330</name>
</gene>
<feature type="active site" description="Proton donor/acceptor" evidence="7">
    <location>
        <position position="192"/>
    </location>
</feature>
<name>A0ABR6Z3X9_9BURK</name>
<organism evidence="8 9">
    <name type="scientific">Undibacterium umbellatum</name>
    <dbReference type="NCBI Taxonomy" id="2762300"/>
    <lineage>
        <taxon>Bacteria</taxon>
        <taxon>Pseudomonadati</taxon>
        <taxon>Pseudomonadota</taxon>
        <taxon>Betaproteobacteria</taxon>
        <taxon>Burkholderiales</taxon>
        <taxon>Oxalobacteraceae</taxon>
        <taxon>Undibacterium</taxon>
    </lineage>
</organism>
<evidence type="ECO:0000256" key="2">
    <source>
        <dbReference type="ARBA" id="ARBA00013090"/>
    </source>
</evidence>
<keyword evidence="6 7" id="KW-0961">Cell wall biogenesis/degradation</keyword>
<comment type="caution">
    <text evidence="8">The sequence shown here is derived from an EMBL/GenBank/DDBJ whole genome shotgun (WGS) entry which is preliminary data.</text>
</comment>
<evidence type="ECO:0000256" key="6">
    <source>
        <dbReference type="ARBA" id="ARBA00023316"/>
    </source>
</evidence>
<evidence type="ECO:0000256" key="5">
    <source>
        <dbReference type="ARBA" id="ARBA00023235"/>
    </source>
</evidence>
<comment type="function">
    <text evidence="7">Provides the (R)-glutamate required for cell wall biosynthesis.</text>
</comment>
<comment type="similarity">
    <text evidence="7">Belongs to the aspartate/glutamate racemases family.</text>
</comment>